<keyword evidence="1" id="KW-0472">Membrane</keyword>
<feature type="transmembrane region" description="Helical" evidence="1">
    <location>
        <begin position="126"/>
        <end position="146"/>
    </location>
</feature>
<dbReference type="NCBIfam" id="TIGR02020">
    <property type="entry name" value="BchF"/>
    <property type="match status" value="1"/>
</dbReference>
<dbReference type="Proteomes" id="UP001055039">
    <property type="component" value="Unassembled WGS sequence"/>
</dbReference>
<comment type="caution">
    <text evidence="2">The sequence shown here is derived from an EMBL/GenBank/DDBJ whole genome shotgun (WGS) entry which is preliminary data.</text>
</comment>
<feature type="transmembrane region" description="Helical" evidence="1">
    <location>
        <begin position="59"/>
        <end position="81"/>
    </location>
</feature>
<accession>A0ABQ4UHD7</accession>
<evidence type="ECO:0008006" key="4">
    <source>
        <dbReference type="Google" id="ProtNLM"/>
    </source>
</evidence>
<dbReference type="InterPro" id="IPR009905">
    <property type="entry name" value="BCHF"/>
</dbReference>
<proteinExistence type="predicted"/>
<dbReference type="EMBL" id="BPRC01000016">
    <property type="protein sequence ID" value="GJE66658.1"/>
    <property type="molecule type" value="Genomic_DNA"/>
</dbReference>
<name>A0ABQ4UHD7_9HYPH</name>
<keyword evidence="1" id="KW-0812">Transmembrane</keyword>
<reference evidence="2" key="1">
    <citation type="journal article" date="2021" name="Front. Microbiol.">
        <title>Comprehensive Comparative Genomics and Phenotyping of Methylobacterium Species.</title>
        <authorList>
            <person name="Alessa O."/>
            <person name="Ogura Y."/>
            <person name="Fujitani Y."/>
            <person name="Takami H."/>
            <person name="Hayashi T."/>
            <person name="Sahin N."/>
            <person name="Tani A."/>
        </authorList>
    </citation>
    <scope>NUCLEOTIDE SEQUENCE</scope>
    <source>
        <strain evidence="2">NBRC 15686</strain>
    </source>
</reference>
<keyword evidence="3" id="KW-1185">Reference proteome</keyword>
<reference evidence="2" key="2">
    <citation type="submission" date="2021-08" db="EMBL/GenBank/DDBJ databases">
        <authorList>
            <person name="Tani A."/>
            <person name="Ola A."/>
            <person name="Ogura Y."/>
            <person name="Katsura K."/>
            <person name="Hayashi T."/>
        </authorList>
    </citation>
    <scope>NUCLEOTIDE SEQUENCE</scope>
    <source>
        <strain evidence="2">NBRC 15686</strain>
    </source>
</reference>
<evidence type="ECO:0000256" key="1">
    <source>
        <dbReference type="SAM" id="Phobius"/>
    </source>
</evidence>
<dbReference type="RefSeq" id="WP_238226516.1">
    <property type="nucleotide sequence ID" value="NZ_BAAADH010000022.1"/>
</dbReference>
<evidence type="ECO:0000313" key="3">
    <source>
        <dbReference type="Proteomes" id="UP001055039"/>
    </source>
</evidence>
<feature type="transmembrane region" description="Helical" evidence="1">
    <location>
        <begin position="101"/>
        <end position="120"/>
    </location>
</feature>
<evidence type="ECO:0000313" key="2">
    <source>
        <dbReference type="EMBL" id="GJE66658.1"/>
    </source>
</evidence>
<keyword evidence="1" id="KW-1133">Transmembrane helix</keyword>
<protein>
    <recommendedName>
        <fullName evidence="4">2-vinyl bacteriochlorophyllide hydratase</fullName>
    </recommendedName>
</protein>
<sequence length="167" mass="18357">MRQRQGRHRPLYTPAERQRRDASAWTLVQGVLAPLQFLVFLASLALVLRTLATGEGAEIANASVVAKTLVLYAIMVTGSIWEKVVFGRYLFAPAFFWEDVFSMLVLGLHTAYLAAFGLRLLDTQGLLVLALAAYATYLINAGQFLLKLRAARLEAPVSLAFAGETAR</sequence>
<organism evidence="2 3">
    <name type="scientific">Methylorubrum aminovorans</name>
    <dbReference type="NCBI Taxonomy" id="269069"/>
    <lineage>
        <taxon>Bacteria</taxon>
        <taxon>Pseudomonadati</taxon>
        <taxon>Pseudomonadota</taxon>
        <taxon>Alphaproteobacteria</taxon>
        <taxon>Hyphomicrobiales</taxon>
        <taxon>Methylobacteriaceae</taxon>
        <taxon>Methylorubrum</taxon>
    </lineage>
</organism>
<gene>
    <name evidence="2" type="ORF">LNAOJCKE_3878</name>
</gene>
<feature type="transmembrane region" description="Helical" evidence="1">
    <location>
        <begin position="24"/>
        <end position="47"/>
    </location>
</feature>
<dbReference type="Pfam" id="PF07284">
    <property type="entry name" value="BCHF"/>
    <property type="match status" value="1"/>
</dbReference>